<keyword evidence="1" id="KW-0812">Transmembrane</keyword>
<sequence>MVAGGTDGESGIPNGMRTAPVVVAVVAVVAVVVAVAVELAGVVSVGVASILVLTMPNSAVKRLLVAARRLLVSVMASSNCCETV</sequence>
<dbReference type="EMBL" id="DF973963">
    <property type="protein sequence ID" value="GAU43253.1"/>
    <property type="molecule type" value="Genomic_DNA"/>
</dbReference>
<dbReference type="AlphaFoldDB" id="A0A2Z6NMK6"/>
<reference evidence="3" key="1">
    <citation type="journal article" date="2017" name="Front. Plant Sci.">
        <title>Climate Clever Clovers: New Paradigm to Reduce the Environmental Footprint of Ruminants by Breeding Low Methanogenic Forages Utilizing Haplotype Variation.</title>
        <authorList>
            <person name="Kaur P."/>
            <person name="Appels R."/>
            <person name="Bayer P.E."/>
            <person name="Keeble-Gagnere G."/>
            <person name="Wang J."/>
            <person name="Hirakawa H."/>
            <person name="Shirasawa K."/>
            <person name="Vercoe P."/>
            <person name="Stefanova K."/>
            <person name="Durmic Z."/>
            <person name="Nichols P."/>
            <person name="Revell C."/>
            <person name="Isobe S.N."/>
            <person name="Edwards D."/>
            <person name="Erskine W."/>
        </authorList>
    </citation>
    <scope>NUCLEOTIDE SEQUENCE [LARGE SCALE GENOMIC DNA]</scope>
    <source>
        <strain evidence="3">cv. Daliak</strain>
    </source>
</reference>
<protein>
    <submittedName>
        <fullName evidence="2">Uncharacterized protein</fullName>
    </submittedName>
</protein>
<keyword evidence="3" id="KW-1185">Reference proteome</keyword>
<accession>A0A2Z6NMK6</accession>
<keyword evidence="1" id="KW-0472">Membrane</keyword>
<gene>
    <name evidence="2" type="ORF">TSUD_133970</name>
</gene>
<proteinExistence type="predicted"/>
<organism evidence="2 3">
    <name type="scientific">Trifolium subterraneum</name>
    <name type="common">Subterranean clover</name>
    <dbReference type="NCBI Taxonomy" id="3900"/>
    <lineage>
        <taxon>Eukaryota</taxon>
        <taxon>Viridiplantae</taxon>
        <taxon>Streptophyta</taxon>
        <taxon>Embryophyta</taxon>
        <taxon>Tracheophyta</taxon>
        <taxon>Spermatophyta</taxon>
        <taxon>Magnoliopsida</taxon>
        <taxon>eudicotyledons</taxon>
        <taxon>Gunneridae</taxon>
        <taxon>Pentapetalae</taxon>
        <taxon>rosids</taxon>
        <taxon>fabids</taxon>
        <taxon>Fabales</taxon>
        <taxon>Fabaceae</taxon>
        <taxon>Papilionoideae</taxon>
        <taxon>50 kb inversion clade</taxon>
        <taxon>NPAAA clade</taxon>
        <taxon>Hologalegina</taxon>
        <taxon>IRL clade</taxon>
        <taxon>Trifolieae</taxon>
        <taxon>Trifolium</taxon>
    </lineage>
</organism>
<name>A0A2Z6NMK6_TRISU</name>
<feature type="transmembrane region" description="Helical" evidence="1">
    <location>
        <begin position="20"/>
        <end position="53"/>
    </location>
</feature>
<keyword evidence="1" id="KW-1133">Transmembrane helix</keyword>
<evidence type="ECO:0000313" key="2">
    <source>
        <dbReference type="EMBL" id="GAU43253.1"/>
    </source>
</evidence>
<evidence type="ECO:0000256" key="1">
    <source>
        <dbReference type="SAM" id="Phobius"/>
    </source>
</evidence>
<dbReference type="Proteomes" id="UP000242715">
    <property type="component" value="Unassembled WGS sequence"/>
</dbReference>
<evidence type="ECO:0000313" key="3">
    <source>
        <dbReference type="Proteomes" id="UP000242715"/>
    </source>
</evidence>